<dbReference type="Pfam" id="PF02275">
    <property type="entry name" value="CBAH"/>
    <property type="match status" value="1"/>
</dbReference>
<accession>A0A6P1ZD11</accession>
<comment type="similarity">
    <text evidence="1">Belongs to the peptidase C59 family.</text>
</comment>
<feature type="domain" description="Choloylglycine hydrolase/NAAA C-terminal" evidence="3">
    <location>
        <begin position="39"/>
        <end position="359"/>
    </location>
</feature>
<reference evidence="4 5" key="1">
    <citation type="submission" date="2018-06" db="EMBL/GenBank/DDBJ databases">
        <title>Complete genome of Desulfovibrio marinus P48SEP.</title>
        <authorList>
            <person name="Crispim J.S."/>
            <person name="Vidigal P.M.P."/>
            <person name="Silva L.C.F."/>
            <person name="Araujo L.C."/>
            <person name="Laguardia C.N."/>
            <person name="Dias R.S."/>
            <person name="Sousa M.P."/>
            <person name="Paula S.O."/>
            <person name="Silva C."/>
        </authorList>
    </citation>
    <scope>NUCLEOTIDE SEQUENCE [LARGE SCALE GENOMIC DNA]</scope>
    <source>
        <strain evidence="4 5">P48SEP</strain>
    </source>
</reference>
<evidence type="ECO:0000259" key="3">
    <source>
        <dbReference type="Pfam" id="PF02275"/>
    </source>
</evidence>
<evidence type="ECO:0000313" key="5">
    <source>
        <dbReference type="Proteomes" id="UP000434052"/>
    </source>
</evidence>
<dbReference type="InterPro" id="IPR052193">
    <property type="entry name" value="Peptidase_C59"/>
</dbReference>
<dbReference type="PANTHER" id="PTHR35527">
    <property type="entry name" value="CHOLOYLGLYCINE HYDROLASE"/>
    <property type="match status" value="1"/>
</dbReference>
<keyword evidence="2 4" id="KW-0378">Hydrolase</keyword>
<name>A0A6P1ZD11_9BACT</name>
<sequence>MAFNISRGYCMLSFSLKTFAILFFLVAGLLAVPVSSSACTGMRVIAKDGSVVWARSMEFGNYIDSALMVSPHGLQWTSPAPNGGHGLQWTAKYGFVGPNGFNLKVPLEGMNEKGLYAGGFWMKEGETKFPDVKPADYPNTVAQTHIIAWLLTNFATIDEVKAALPKIHVAGVEVEAIHQVVLCHWYVMDATGKAAVIESINGEVTITDNPVGVFTNAPSFEWHLTHLRQFINLRPDNVDSAQIGDYKALSLGEGTGLLGLPGDFTPPSRFVRAAVFANSVLQPDDADAAVALGMNLIAGFAISKGISRGVGGDGKPEYDYTQWTTVYDFARKAVYVRTYENQNYKVVHFDKLPMDGGKNLIIPLGQDYGTYEDVSDQAR</sequence>
<protein>
    <submittedName>
        <fullName evidence="4">Choloylglycine hydrolase</fullName>
    </submittedName>
</protein>
<dbReference type="InterPro" id="IPR029055">
    <property type="entry name" value="Ntn_hydrolases_N"/>
</dbReference>
<evidence type="ECO:0000256" key="2">
    <source>
        <dbReference type="ARBA" id="ARBA00022801"/>
    </source>
</evidence>
<gene>
    <name evidence="4" type="ORF">DQK91_18075</name>
</gene>
<dbReference type="SUPFAM" id="SSF56235">
    <property type="entry name" value="N-terminal nucleophile aminohydrolases (Ntn hydrolases)"/>
    <property type="match status" value="1"/>
</dbReference>
<dbReference type="PANTHER" id="PTHR35527:SF2">
    <property type="entry name" value="HYDROLASE"/>
    <property type="match status" value="1"/>
</dbReference>
<comment type="caution">
    <text evidence="4">The sequence shown here is derived from an EMBL/GenBank/DDBJ whole genome shotgun (WGS) entry which is preliminary data.</text>
</comment>
<dbReference type="OrthoDB" id="1265391at2"/>
<dbReference type="InterPro" id="IPR029132">
    <property type="entry name" value="CBAH/NAAA_C"/>
</dbReference>
<dbReference type="AlphaFoldDB" id="A0A6P1ZD11"/>
<organism evidence="4 5">
    <name type="scientific">Oceanidesulfovibrio marinus</name>
    <dbReference type="NCBI Taxonomy" id="370038"/>
    <lineage>
        <taxon>Bacteria</taxon>
        <taxon>Pseudomonadati</taxon>
        <taxon>Thermodesulfobacteriota</taxon>
        <taxon>Desulfovibrionia</taxon>
        <taxon>Desulfovibrionales</taxon>
        <taxon>Desulfovibrionaceae</taxon>
        <taxon>Oceanidesulfovibrio</taxon>
    </lineage>
</organism>
<evidence type="ECO:0000313" key="4">
    <source>
        <dbReference type="EMBL" id="TVM31574.1"/>
    </source>
</evidence>
<dbReference type="GO" id="GO:0016787">
    <property type="term" value="F:hydrolase activity"/>
    <property type="evidence" value="ECO:0007669"/>
    <property type="project" value="UniProtKB-KW"/>
</dbReference>
<proteinExistence type="inferred from homology"/>
<evidence type="ECO:0000256" key="1">
    <source>
        <dbReference type="ARBA" id="ARBA00006625"/>
    </source>
</evidence>
<dbReference type="EMBL" id="QMIF01000015">
    <property type="protein sequence ID" value="TVM31574.1"/>
    <property type="molecule type" value="Genomic_DNA"/>
</dbReference>
<dbReference type="Proteomes" id="UP000434052">
    <property type="component" value="Unassembled WGS sequence"/>
</dbReference>
<dbReference type="Gene3D" id="3.60.60.10">
    <property type="entry name" value="Penicillin V Acylase, Chain A"/>
    <property type="match status" value="1"/>
</dbReference>